<reference evidence="2 4" key="2">
    <citation type="submission" date="2019-06" db="EMBL/GenBank/DDBJ databases">
        <title>Genome of Acinetobacter radioresistens APH1, a phenol degrading strain.</title>
        <authorList>
            <person name="Liu Y."/>
        </authorList>
    </citation>
    <scope>NUCLEOTIDE SEQUENCE [LARGE SCALE GENOMIC DNA]</scope>
    <source>
        <strain evidence="2 4">APH1</strain>
    </source>
</reference>
<sequence>MVDFAQEGMITTIHDLKQRQLEDYENELREFTKYRPVTLVLPSLYSELERPALTKIVQELKEADYIQQIIIGLDQANPEQFKHAKEFFSELPQPHTILWNDGPRLQKIHQHLEELKVAPSQRGKGRNVWYCAGYALAESNSKVVALHDCDISTYQRDMLVRLIYPMVHPQFNFQFSKGYYARVAEHKMNGRVSRLLVSPLLLALKKVFGPLDYLLYLSAFRYPLSGEMAIHLDALRDLKVSGDWGLEIGVLSEIYRNYSTKRICQVDIADRYEHKHQNVVNSNGEGGLKRMSRDIALALFRKLATLGVPVSLDNIRIIRATYYRNALDMIDHYYYDAITNGLHYDRHSEENTVELFAQSIVEAGEQFMNFPNQQSFIPSWNRVHSACPSIYKDIKQAVALDNM</sequence>
<dbReference type="RefSeq" id="WP_005406055.1">
    <property type="nucleotide sequence ID" value="NZ_BKVS01000059.1"/>
</dbReference>
<dbReference type="Proteomes" id="UP000314285">
    <property type="component" value="Unassembled WGS sequence"/>
</dbReference>
<name>A0A3D3G2Y9_ACIRA</name>
<gene>
    <name evidence="1" type="ORF">DIC32_10915</name>
    <name evidence="2" type="ORF">FHY67_01670</name>
</gene>
<evidence type="ECO:0000313" key="3">
    <source>
        <dbReference type="Proteomes" id="UP000262257"/>
    </source>
</evidence>
<dbReference type="Gene3D" id="3.90.550.10">
    <property type="entry name" value="Spore Coat Polysaccharide Biosynthesis Protein SpsA, Chain A"/>
    <property type="match status" value="1"/>
</dbReference>
<evidence type="ECO:0000313" key="1">
    <source>
        <dbReference type="EMBL" id="HCM31937.1"/>
    </source>
</evidence>
<dbReference type="SUPFAM" id="SSF53448">
    <property type="entry name" value="Nucleotide-diphospho-sugar transferases"/>
    <property type="match status" value="1"/>
</dbReference>
<dbReference type="EMBL" id="VFBM01000001">
    <property type="protein sequence ID" value="TNX94196.1"/>
    <property type="molecule type" value="Genomic_DNA"/>
</dbReference>
<keyword evidence="1" id="KW-0808">Transferase</keyword>
<protein>
    <submittedName>
        <fullName evidence="1">Glycosyl transferase</fullName>
    </submittedName>
</protein>
<reference evidence="1 3" key="1">
    <citation type="journal article" date="2018" name="Nat. Biotechnol.">
        <title>A standardized bacterial taxonomy based on genome phylogeny substantially revises the tree of life.</title>
        <authorList>
            <person name="Parks D.H."/>
            <person name="Chuvochina M."/>
            <person name="Waite D.W."/>
            <person name="Rinke C."/>
            <person name="Skarshewski A."/>
            <person name="Chaumeil P.A."/>
            <person name="Hugenholtz P."/>
        </authorList>
    </citation>
    <scope>NUCLEOTIDE SEQUENCE [LARGE SCALE GENOMIC DNA]</scope>
    <source>
        <strain evidence="1">UBA10045</strain>
    </source>
</reference>
<dbReference type="EMBL" id="DPXL01000137">
    <property type="protein sequence ID" value="HCM31937.1"/>
    <property type="molecule type" value="Genomic_DNA"/>
</dbReference>
<dbReference type="KEGG" id="arj:DOM24_04595"/>
<evidence type="ECO:0000313" key="2">
    <source>
        <dbReference type="EMBL" id="TNX94196.1"/>
    </source>
</evidence>
<evidence type="ECO:0000313" key="4">
    <source>
        <dbReference type="Proteomes" id="UP000314285"/>
    </source>
</evidence>
<dbReference type="GO" id="GO:0016740">
    <property type="term" value="F:transferase activity"/>
    <property type="evidence" value="ECO:0007669"/>
    <property type="project" value="UniProtKB-KW"/>
</dbReference>
<dbReference type="Proteomes" id="UP000262257">
    <property type="component" value="Unassembled WGS sequence"/>
</dbReference>
<comment type="caution">
    <text evidence="1">The sequence shown here is derived from an EMBL/GenBank/DDBJ whole genome shotgun (WGS) entry which is preliminary data.</text>
</comment>
<proteinExistence type="predicted"/>
<accession>A0A3D3G2Y9</accession>
<organism evidence="1 3">
    <name type="scientific">Acinetobacter radioresistens</name>
    <dbReference type="NCBI Taxonomy" id="40216"/>
    <lineage>
        <taxon>Bacteria</taxon>
        <taxon>Pseudomonadati</taxon>
        <taxon>Pseudomonadota</taxon>
        <taxon>Gammaproteobacteria</taxon>
        <taxon>Moraxellales</taxon>
        <taxon>Moraxellaceae</taxon>
        <taxon>Acinetobacter</taxon>
    </lineage>
</organism>
<dbReference type="InterPro" id="IPR029044">
    <property type="entry name" value="Nucleotide-diphossugar_trans"/>
</dbReference>
<dbReference type="AlphaFoldDB" id="A0A3D3G2Y9"/>
<dbReference type="GeneID" id="56305360"/>